<organism evidence="1 2">
    <name type="scientific">Ambrosiozyma monospora</name>
    <name type="common">Yeast</name>
    <name type="synonym">Endomycopsis monosporus</name>
    <dbReference type="NCBI Taxonomy" id="43982"/>
    <lineage>
        <taxon>Eukaryota</taxon>
        <taxon>Fungi</taxon>
        <taxon>Dikarya</taxon>
        <taxon>Ascomycota</taxon>
        <taxon>Saccharomycotina</taxon>
        <taxon>Pichiomycetes</taxon>
        <taxon>Pichiales</taxon>
        <taxon>Pichiaceae</taxon>
        <taxon>Ambrosiozyma</taxon>
    </lineage>
</organism>
<keyword evidence="2" id="KW-1185">Reference proteome</keyword>
<dbReference type="EMBL" id="BSXS01012860">
    <property type="protein sequence ID" value="GMF03153.1"/>
    <property type="molecule type" value="Genomic_DNA"/>
</dbReference>
<gene>
    <name evidence="1" type="ORF">Amon02_001168600</name>
</gene>
<evidence type="ECO:0000313" key="1">
    <source>
        <dbReference type="EMBL" id="GMF03153.1"/>
    </source>
</evidence>
<dbReference type="Proteomes" id="UP001165064">
    <property type="component" value="Unassembled WGS sequence"/>
</dbReference>
<comment type="caution">
    <text evidence="1">The sequence shown here is derived from an EMBL/GenBank/DDBJ whole genome shotgun (WGS) entry which is preliminary data.</text>
</comment>
<evidence type="ECO:0000313" key="2">
    <source>
        <dbReference type="Proteomes" id="UP001165064"/>
    </source>
</evidence>
<proteinExistence type="predicted"/>
<accession>A0ACB5U974</accession>
<name>A0ACB5U974_AMBMO</name>
<protein>
    <submittedName>
        <fullName evidence="1">Unnamed protein product</fullName>
    </submittedName>
</protein>
<sequence>MSLRQSKKQQKQQQSSPAVPLPNSSAISDTEDDSTTQPTTTESQSHHIDNQFITKDSRSSSMSSLFSLHEDPLPPPDEKDILLFTSDQRHLSFVRTLHMADCITMLNGFSGFYSVVSSLRFAISVGQTADGQVGQGQLHYIYRAMFFTFLGLFFDFFDGKVARLRKKASLIGQELDSLADLISFGVAPASIGFAIGLQSTVDTLLLAFYW</sequence>
<reference evidence="1" key="1">
    <citation type="submission" date="2023-04" db="EMBL/GenBank/DDBJ databases">
        <title>Ambrosiozyma monospora NBRC 10751.</title>
        <authorList>
            <person name="Ichikawa N."/>
            <person name="Sato H."/>
            <person name="Tonouchi N."/>
        </authorList>
    </citation>
    <scope>NUCLEOTIDE SEQUENCE</scope>
    <source>
        <strain evidence="1">NBRC 10751</strain>
    </source>
</reference>